<dbReference type="Pfam" id="PF00072">
    <property type="entry name" value="Response_reg"/>
    <property type="match status" value="1"/>
</dbReference>
<evidence type="ECO:0000313" key="11">
    <source>
        <dbReference type="Proteomes" id="UP000070250"/>
    </source>
</evidence>
<evidence type="ECO:0000256" key="6">
    <source>
        <dbReference type="PROSITE-ProRule" id="PRU00169"/>
    </source>
</evidence>
<dbReference type="PANTHER" id="PTHR48111">
    <property type="entry name" value="REGULATOR OF RPOS"/>
    <property type="match status" value="1"/>
</dbReference>
<dbReference type="InterPro" id="IPR036388">
    <property type="entry name" value="WH-like_DNA-bd_sf"/>
</dbReference>
<dbReference type="Gene3D" id="1.10.10.10">
    <property type="entry name" value="Winged helix-like DNA-binding domain superfamily/Winged helix DNA-binding domain"/>
    <property type="match status" value="1"/>
</dbReference>
<dbReference type="GO" id="GO:0000976">
    <property type="term" value="F:transcription cis-regulatory region binding"/>
    <property type="evidence" value="ECO:0007669"/>
    <property type="project" value="TreeGrafter"/>
</dbReference>
<feature type="modified residue" description="4-aspartylphosphate" evidence="6">
    <location>
        <position position="52"/>
    </location>
</feature>
<dbReference type="PROSITE" id="PS51755">
    <property type="entry name" value="OMPR_PHOB"/>
    <property type="match status" value="1"/>
</dbReference>
<keyword evidence="1 6" id="KW-0597">Phosphoprotein</keyword>
<reference evidence="10 11" key="1">
    <citation type="submission" date="2015-06" db="EMBL/GenBank/DDBJ databases">
        <title>A Comprehensive Approach to Explore the Metabolic and Phylogenetic Diversity of Bacterial Steroid Degradation in the Environment: Testosterone as an Example.</title>
        <authorList>
            <person name="Yang F.-C."/>
            <person name="Chen Y.-L."/>
            <person name="Yu C.-P."/>
            <person name="Tang S.-L."/>
            <person name="Wang P.-H."/>
            <person name="Ismail W."/>
            <person name="Wang C.-H."/>
            <person name="Yang C.-Y."/>
            <person name="Chiang Y.-R."/>
        </authorList>
    </citation>
    <scope>NUCLEOTIDE SEQUENCE [LARGE SCALE GENOMIC DNA]</scope>
    <source>
        <strain evidence="10 11">DSM 18526</strain>
    </source>
</reference>
<dbReference type="SMART" id="SM00448">
    <property type="entry name" value="REC"/>
    <property type="match status" value="1"/>
</dbReference>
<evidence type="ECO:0000259" key="9">
    <source>
        <dbReference type="PROSITE" id="PS51755"/>
    </source>
</evidence>
<evidence type="ECO:0000256" key="1">
    <source>
        <dbReference type="ARBA" id="ARBA00022553"/>
    </source>
</evidence>
<dbReference type="GO" id="GO:0005829">
    <property type="term" value="C:cytosol"/>
    <property type="evidence" value="ECO:0007669"/>
    <property type="project" value="TreeGrafter"/>
</dbReference>
<dbReference type="PANTHER" id="PTHR48111:SF22">
    <property type="entry name" value="REGULATOR OF RPOS"/>
    <property type="match status" value="1"/>
</dbReference>
<dbReference type="GO" id="GO:0032993">
    <property type="term" value="C:protein-DNA complex"/>
    <property type="evidence" value="ECO:0007669"/>
    <property type="project" value="TreeGrafter"/>
</dbReference>
<dbReference type="STRING" id="465721.ACG33_02940"/>
<dbReference type="GO" id="GO:0006355">
    <property type="term" value="P:regulation of DNA-templated transcription"/>
    <property type="evidence" value="ECO:0007669"/>
    <property type="project" value="InterPro"/>
</dbReference>
<feature type="DNA-binding region" description="OmpR/PhoB-type" evidence="7">
    <location>
        <begin position="127"/>
        <end position="224"/>
    </location>
</feature>
<evidence type="ECO:0000259" key="8">
    <source>
        <dbReference type="PROSITE" id="PS50110"/>
    </source>
</evidence>
<dbReference type="Pfam" id="PF00486">
    <property type="entry name" value="Trans_reg_C"/>
    <property type="match status" value="1"/>
</dbReference>
<dbReference type="AlphaFoldDB" id="A0A127F6K4"/>
<dbReference type="KEGG" id="sdf:ACG33_02940"/>
<dbReference type="Proteomes" id="UP000070250">
    <property type="component" value="Chromosome"/>
</dbReference>
<dbReference type="EMBL" id="CP011971">
    <property type="protein sequence ID" value="AMN46082.1"/>
    <property type="molecule type" value="Genomic_DNA"/>
</dbReference>
<keyword evidence="11" id="KW-1185">Reference proteome</keyword>
<dbReference type="InterPro" id="IPR011006">
    <property type="entry name" value="CheY-like_superfamily"/>
</dbReference>
<dbReference type="InterPro" id="IPR001789">
    <property type="entry name" value="Sig_transdc_resp-reg_receiver"/>
</dbReference>
<accession>A0A127F6K4</accession>
<name>A0A127F6K4_STEDE</name>
<dbReference type="SUPFAM" id="SSF52172">
    <property type="entry name" value="CheY-like"/>
    <property type="match status" value="1"/>
</dbReference>
<keyword evidence="5" id="KW-0804">Transcription</keyword>
<gene>
    <name evidence="10" type="ORF">ACG33_02940</name>
</gene>
<evidence type="ECO:0000256" key="3">
    <source>
        <dbReference type="ARBA" id="ARBA00023015"/>
    </source>
</evidence>
<evidence type="ECO:0008006" key="12">
    <source>
        <dbReference type="Google" id="ProtNLM"/>
    </source>
</evidence>
<evidence type="ECO:0000256" key="4">
    <source>
        <dbReference type="ARBA" id="ARBA00023125"/>
    </source>
</evidence>
<evidence type="ECO:0000313" key="10">
    <source>
        <dbReference type="EMBL" id="AMN46082.1"/>
    </source>
</evidence>
<evidence type="ECO:0000256" key="5">
    <source>
        <dbReference type="ARBA" id="ARBA00023163"/>
    </source>
</evidence>
<dbReference type="Gene3D" id="3.40.50.2300">
    <property type="match status" value="1"/>
</dbReference>
<dbReference type="GO" id="GO:0000156">
    <property type="term" value="F:phosphorelay response regulator activity"/>
    <property type="evidence" value="ECO:0007669"/>
    <property type="project" value="TreeGrafter"/>
</dbReference>
<dbReference type="PROSITE" id="PS50110">
    <property type="entry name" value="RESPONSE_REGULATORY"/>
    <property type="match status" value="1"/>
</dbReference>
<dbReference type="Gene3D" id="6.10.250.690">
    <property type="match status" value="1"/>
</dbReference>
<protein>
    <recommendedName>
        <fullName evidence="12">XRE family transcriptional regulator</fullName>
    </recommendedName>
</protein>
<dbReference type="InterPro" id="IPR039420">
    <property type="entry name" value="WalR-like"/>
</dbReference>
<dbReference type="SUPFAM" id="SSF46894">
    <property type="entry name" value="C-terminal effector domain of the bipartite response regulators"/>
    <property type="match status" value="1"/>
</dbReference>
<dbReference type="CDD" id="cd00383">
    <property type="entry name" value="trans_reg_C"/>
    <property type="match status" value="1"/>
</dbReference>
<keyword evidence="2" id="KW-0902">Two-component regulatory system</keyword>
<dbReference type="InterPro" id="IPR016032">
    <property type="entry name" value="Sig_transdc_resp-reg_C-effctor"/>
</dbReference>
<dbReference type="RefSeq" id="WP_066918558.1">
    <property type="nucleotide sequence ID" value="NZ_CP011971.1"/>
</dbReference>
<dbReference type="InterPro" id="IPR001867">
    <property type="entry name" value="OmpR/PhoB-type_DNA-bd"/>
</dbReference>
<keyword evidence="3" id="KW-0805">Transcription regulation</keyword>
<dbReference type="OrthoDB" id="9802426at2"/>
<organism evidence="10 11">
    <name type="scientific">Steroidobacter denitrificans</name>
    <dbReference type="NCBI Taxonomy" id="465721"/>
    <lineage>
        <taxon>Bacteria</taxon>
        <taxon>Pseudomonadati</taxon>
        <taxon>Pseudomonadota</taxon>
        <taxon>Gammaproteobacteria</taxon>
        <taxon>Steroidobacterales</taxon>
        <taxon>Steroidobacteraceae</taxon>
        <taxon>Steroidobacter</taxon>
    </lineage>
</organism>
<feature type="domain" description="Response regulatory" evidence="8">
    <location>
        <begin position="2"/>
        <end position="118"/>
    </location>
</feature>
<evidence type="ECO:0000256" key="2">
    <source>
        <dbReference type="ARBA" id="ARBA00023012"/>
    </source>
</evidence>
<evidence type="ECO:0000256" key="7">
    <source>
        <dbReference type="PROSITE-ProRule" id="PRU01091"/>
    </source>
</evidence>
<proteinExistence type="predicted"/>
<dbReference type="SMART" id="SM00862">
    <property type="entry name" value="Trans_reg_C"/>
    <property type="match status" value="1"/>
</dbReference>
<keyword evidence="4 7" id="KW-0238">DNA-binding</keyword>
<feature type="domain" description="OmpR/PhoB-type" evidence="9">
    <location>
        <begin position="127"/>
        <end position="224"/>
    </location>
</feature>
<sequence length="229" mass="25485">MRLLLIEDHHDIAANIAESFQARGGSVVEHASDGETGLQMALGRHYDVIVLDLMLPRLDGLSLCRRLRQAGHTRVPVLMLTAKDLLADKIEGFEAGADDYLVKPFSLAELDVRIKALVRRANLPESARVLGIGDLRFDLDTLEAERGGESLKLNPTTRRLLVLLLQNANRVVTRAELERELWGDQPPQGDFLRAHMHALRAAIDKNFSVKLLHTIHGTGYRLSAEPSRP</sequence>